<protein>
    <submittedName>
        <fullName evidence="8">Beta-barrel assembly-enhancing protease</fullName>
        <ecNumber evidence="8">3.4.-.-</ecNumber>
    </submittedName>
</protein>
<evidence type="ECO:0000256" key="6">
    <source>
        <dbReference type="ARBA" id="ARBA00023049"/>
    </source>
</evidence>
<keyword evidence="5" id="KW-0862">Zinc</keyword>
<evidence type="ECO:0000256" key="3">
    <source>
        <dbReference type="ARBA" id="ARBA00022723"/>
    </source>
</evidence>
<dbReference type="GO" id="GO:0046872">
    <property type="term" value="F:metal ion binding"/>
    <property type="evidence" value="ECO:0007669"/>
    <property type="project" value="UniProtKB-KW"/>
</dbReference>
<dbReference type="KEGG" id="kan:IMCC3317_17670"/>
<evidence type="ECO:0000256" key="2">
    <source>
        <dbReference type="ARBA" id="ARBA00022670"/>
    </source>
</evidence>
<dbReference type="OrthoDB" id="9810445at2"/>
<gene>
    <name evidence="8" type="primary">bepA_3</name>
    <name evidence="8" type="ORF">IMCC3317_17670</name>
</gene>
<dbReference type="InterPro" id="IPR001915">
    <property type="entry name" value="Peptidase_M48"/>
</dbReference>
<dbReference type="PANTHER" id="PTHR22726:SF1">
    <property type="entry name" value="METALLOENDOPEPTIDASE OMA1, MITOCHONDRIAL"/>
    <property type="match status" value="1"/>
</dbReference>
<evidence type="ECO:0000313" key="9">
    <source>
        <dbReference type="Proteomes" id="UP000464657"/>
    </source>
</evidence>
<evidence type="ECO:0000256" key="4">
    <source>
        <dbReference type="ARBA" id="ARBA00022801"/>
    </source>
</evidence>
<evidence type="ECO:0000259" key="7">
    <source>
        <dbReference type="Pfam" id="PF01435"/>
    </source>
</evidence>
<dbReference type="GO" id="GO:0004222">
    <property type="term" value="F:metalloendopeptidase activity"/>
    <property type="evidence" value="ECO:0007669"/>
    <property type="project" value="InterPro"/>
</dbReference>
<keyword evidence="3" id="KW-0479">Metal-binding</keyword>
<sequence length="522" mass="59489">MKNNILFNTFTKYSLLIMFLLICTLVHSQKKETLKDVIILEFSSPYETMIINVDNDKLSLLVNDKTKLVEGKRKSIKKEDVFIGSTVDITFYIENGERILTKMKIPKSEENDDNFDGVFEILEEDIAYIDGRKVSLSDNAKIKCKGSKQCNCSKGRSFLSFAEIPIGSFLSVTGEQKEDGIFEASKITVCQNIYTSNDKQLMQEVSKSFDASNLNRVTFIPKGSFNPSYGLHKGNIKIGEVNYKILDNIEIQGYINLVGNRILPQYAKEESYTEKHNILFRFYVIDNDIPNALAFPNGMIFINTGLLKLIENEAQLAAVLGHEISHVTYEHGADRYKVSKYSESKIVKKGISWLKKKVKKKANIDENSILGSISEQVLEYTTPKNIINIFDKKKEIQSDRVGLLYMYNAGYDVREAKKFWQIMVNKTKDEKFLNKVTTNALDLLESLDGNVDGDMLKNASNEGMNMLAKQILETIYTSHPLSVKRLGSIQQLLSRIYNDLDYEQYSIGKEEFDKYLGKLKGN</sequence>
<accession>A0A7L4ZKF6</accession>
<name>A0A7L4ZKF6_9FLAO</name>
<proteinExistence type="predicted"/>
<dbReference type="EC" id="3.4.-.-" evidence="8"/>
<dbReference type="RefSeq" id="WP_160129113.1">
    <property type="nucleotide sequence ID" value="NZ_CP019288.1"/>
</dbReference>
<dbReference type="InterPro" id="IPR051156">
    <property type="entry name" value="Mito/Outer_Membr_Metalloprot"/>
</dbReference>
<evidence type="ECO:0000256" key="1">
    <source>
        <dbReference type="ARBA" id="ARBA00001947"/>
    </source>
</evidence>
<keyword evidence="4 8" id="KW-0378">Hydrolase</keyword>
<dbReference type="Proteomes" id="UP000464657">
    <property type="component" value="Chromosome"/>
</dbReference>
<keyword evidence="2 8" id="KW-0645">Protease</keyword>
<comment type="cofactor">
    <cofactor evidence="1">
        <name>Zn(2+)</name>
        <dbReference type="ChEBI" id="CHEBI:29105"/>
    </cofactor>
</comment>
<dbReference type="AlphaFoldDB" id="A0A7L4ZKF6"/>
<keyword evidence="6" id="KW-0482">Metalloprotease</keyword>
<feature type="domain" description="Peptidase M48" evidence="7">
    <location>
        <begin position="267"/>
        <end position="491"/>
    </location>
</feature>
<dbReference type="Pfam" id="PF01435">
    <property type="entry name" value="Peptidase_M48"/>
    <property type="match status" value="1"/>
</dbReference>
<evidence type="ECO:0000256" key="5">
    <source>
        <dbReference type="ARBA" id="ARBA00022833"/>
    </source>
</evidence>
<dbReference type="PANTHER" id="PTHR22726">
    <property type="entry name" value="METALLOENDOPEPTIDASE OMA1"/>
    <property type="match status" value="1"/>
</dbReference>
<dbReference type="EMBL" id="CP019288">
    <property type="protein sequence ID" value="QHI36404.1"/>
    <property type="molecule type" value="Genomic_DNA"/>
</dbReference>
<organism evidence="8 9">
    <name type="scientific">Kordia antarctica</name>
    <dbReference type="NCBI Taxonomy" id="1218801"/>
    <lineage>
        <taxon>Bacteria</taxon>
        <taxon>Pseudomonadati</taxon>
        <taxon>Bacteroidota</taxon>
        <taxon>Flavobacteriia</taxon>
        <taxon>Flavobacteriales</taxon>
        <taxon>Flavobacteriaceae</taxon>
        <taxon>Kordia</taxon>
    </lineage>
</organism>
<reference evidence="8 9" key="1">
    <citation type="journal article" date="2013" name="Int. J. Syst. Evol. Microbiol.">
        <title>Kordia antarctica sp. nov., isolated from Antarctic seawater.</title>
        <authorList>
            <person name="Baek K."/>
            <person name="Choi A."/>
            <person name="Kang I."/>
            <person name="Lee K."/>
            <person name="Cho J.C."/>
        </authorList>
    </citation>
    <scope>NUCLEOTIDE SEQUENCE [LARGE SCALE GENOMIC DNA]</scope>
    <source>
        <strain evidence="8 9">IMCC3317</strain>
    </source>
</reference>
<dbReference type="GO" id="GO:0051603">
    <property type="term" value="P:proteolysis involved in protein catabolic process"/>
    <property type="evidence" value="ECO:0007669"/>
    <property type="project" value="TreeGrafter"/>
</dbReference>
<keyword evidence="9" id="KW-1185">Reference proteome</keyword>
<dbReference type="Gene3D" id="3.30.2010.10">
    <property type="entry name" value="Metalloproteases ('zincins'), catalytic domain"/>
    <property type="match status" value="1"/>
</dbReference>
<dbReference type="GO" id="GO:0016020">
    <property type="term" value="C:membrane"/>
    <property type="evidence" value="ECO:0007669"/>
    <property type="project" value="TreeGrafter"/>
</dbReference>
<evidence type="ECO:0000313" key="8">
    <source>
        <dbReference type="EMBL" id="QHI36404.1"/>
    </source>
</evidence>